<evidence type="ECO:0000256" key="2">
    <source>
        <dbReference type="ARBA" id="ARBA00022679"/>
    </source>
</evidence>
<dbReference type="InterPro" id="IPR006133">
    <property type="entry name" value="DNA-dir_DNA_pol_B_exonuc"/>
</dbReference>
<evidence type="ECO:0000256" key="1">
    <source>
        <dbReference type="ARBA" id="ARBA00005755"/>
    </source>
</evidence>
<organism evidence="10 11">
    <name type="scientific">Candidatus Dojkabacteria bacterium</name>
    <dbReference type="NCBI Taxonomy" id="2099670"/>
    <lineage>
        <taxon>Bacteria</taxon>
        <taxon>Candidatus Dojkabacteria</taxon>
    </lineage>
</organism>
<evidence type="ECO:0000256" key="5">
    <source>
        <dbReference type="ARBA" id="ARBA00023125"/>
    </source>
</evidence>
<keyword evidence="2 7" id="KW-0808">Transferase</keyword>
<dbReference type="InterPro" id="IPR012337">
    <property type="entry name" value="RNaseH-like_sf"/>
</dbReference>
<comment type="caution">
    <text evidence="10">The sequence shown here is derived from an EMBL/GenBank/DDBJ whole genome shotgun (WGS) entry which is preliminary data.</text>
</comment>
<evidence type="ECO:0000313" key="11">
    <source>
        <dbReference type="Proteomes" id="UP000321026"/>
    </source>
</evidence>
<sequence>MLYYVYDWTIRTDDHCTYYIGFLIGEDGNRYSLVCNTYHRPIYVKYWALHYKFGDVNQALQSIVRTQSIKHGMTYYEEEKLLLRCTEHKPHKIICIELSSLQERSKVVQYLNAVRVKVYEDEIDDMVVFLNRYNIPRTGWLNLDKAKLVTNGKITTRPELHVKHKHIKTVTKVGIPPMKILCMDIETYTTRPYSVAKAFHPDDEIRMIGVVYRYKDYYEKIVFCIGATEGSFVHKDFLLYCCRDQYHLIDEYVKYVSDKDPEIVTGYNHFSYDYAFLVDRYFHKHGSKASYSKLRGEPVVPTKETWSSSAFKSNDFWLLRASGIIDIDLMQFATRERHFDGYSLNEVSKKVLKMSKVDLDYSTMHMLFTRGNLPDLMEIADYCVQDCMLPILLIDSLKVIVSVMESSVILRMSPNDLHTKGSAQQIIGQLHYECMTNGYIIDSDRTPRIKFQGAVVLDPKPNVYTDCATVDFSSLYPSIIISENICYTTFVPHDAVQGYKTIDIDMDRSDLQEYYTPYIKHDDGTKCTIGFAFDKTRKAIIPEMLKKLLAKRKECKEMMKTCSESERDIWDKRQYSYKISANSIYGILASPNVSMSFSIAAACVTSVGRSHLINTVAILKNKFKADIVYGDTDSCFIRLKGCSSHDEYKAKCSKICDYIYKKNGHSVRLEFENSFKKLLMMGKKKYVGLRYDGTRYMRGVTSVQKNRSDYLKKMYNDIVSIILECPAKEQAIAYVVLCLKSLVCGMVDPDMLKIAVKVNESNNNVQLNALLKHMDDNGIMREPNQKIYYLYKVGNTATHTDRRMPFEWMIQNKVPIDYLQYIESELLNPIDTLLCVVGLPAIVTEFVGSMKYIMEHGLHLDMDVPMDPAMRQAIKRLDMKG</sequence>
<dbReference type="EC" id="2.7.7.7" evidence="7"/>
<dbReference type="PANTHER" id="PTHR10322:SF23">
    <property type="entry name" value="DNA POLYMERASE DELTA CATALYTIC SUBUNIT"/>
    <property type="match status" value="1"/>
</dbReference>
<dbReference type="GO" id="GO:0000166">
    <property type="term" value="F:nucleotide binding"/>
    <property type="evidence" value="ECO:0007669"/>
    <property type="project" value="InterPro"/>
</dbReference>
<dbReference type="InterPro" id="IPR023211">
    <property type="entry name" value="DNA_pol_palm_dom_sf"/>
</dbReference>
<dbReference type="GO" id="GO:0006287">
    <property type="term" value="P:base-excision repair, gap-filling"/>
    <property type="evidence" value="ECO:0007669"/>
    <property type="project" value="TreeGrafter"/>
</dbReference>
<dbReference type="Gene3D" id="3.30.420.10">
    <property type="entry name" value="Ribonuclease H-like superfamily/Ribonuclease H"/>
    <property type="match status" value="1"/>
</dbReference>
<dbReference type="InterPro" id="IPR036397">
    <property type="entry name" value="RNaseH_sf"/>
</dbReference>
<dbReference type="PROSITE" id="PS00116">
    <property type="entry name" value="DNA_POLYMERASE_B"/>
    <property type="match status" value="1"/>
</dbReference>
<dbReference type="GO" id="GO:0003677">
    <property type="term" value="F:DNA binding"/>
    <property type="evidence" value="ECO:0007669"/>
    <property type="project" value="UniProtKB-KW"/>
</dbReference>
<name>A0A5C7J7B8_9BACT</name>
<feature type="domain" description="DNA-directed DNA polymerase family B exonuclease" evidence="9">
    <location>
        <begin position="117"/>
        <end position="347"/>
    </location>
</feature>
<evidence type="ECO:0000256" key="6">
    <source>
        <dbReference type="ARBA" id="ARBA00049244"/>
    </source>
</evidence>
<dbReference type="Gene3D" id="1.10.132.60">
    <property type="entry name" value="DNA polymerase family B, C-terminal domain"/>
    <property type="match status" value="1"/>
</dbReference>
<dbReference type="AlphaFoldDB" id="A0A5C7J7B8"/>
<dbReference type="SMART" id="SM00486">
    <property type="entry name" value="POLBc"/>
    <property type="match status" value="1"/>
</dbReference>
<feature type="domain" description="DNA-directed DNA polymerase family B multifunctional" evidence="8">
    <location>
        <begin position="419"/>
        <end position="834"/>
    </location>
</feature>
<dbReference type="Proteomes" id="UP000321026">
    <property type="component" value="Unassembled WGS sequence"/>
</dbReference>
<dbReference type="PRINTS" id="PR00106">
    <property type="entry name" value="DNAPOLB"/>
</dbReference>
<evidence type="ECO:0000313" key="10">
    <source>
        <dbReference type="EMBL" id="TXG76426.1"/>
    </source>
</evidence>
<accession>A0A5C7J7B8</accession>
<dbReference type="Pfam" id="PF03104">
    <property type="entry name" value="DNA_pol_B_exo1"/>
    <property type="match status" value="1"/>
</dbReference>
<keyword evidence="7" id="KW-0235">DNA replication</keyword>
<protein>
    <recommendedName>
        <fullName evidence="7">DNA polymerase</fullName>
        <ecNumber evidence="7">2.7.7.7</ecNumber>
    </recommendedName>
</protein>
<dbReference type="SUPFAM" id="SSF53098">
    <property type="entry name" value="Ribonuclease H-like"/>
    <property type="match status" value="1"/>
</dbReference>
<evidence type="ECO:0000259" key="8">
    <source>
        <dbReference type="Pfam" id="PF00136"/>
    </source>
</evidence>
<keyword evidence="4 7" id="KW-0239">DNA-directed DNA polymerase</keyword>
<dbReference type="SUPFAM" id="SSF56672">
    <property type="entry name" value="DNA/RNA polymerases"/>
    <property type="match status" value="1"/>
</dbReference>
<dbReference type="InterPro" id="IPR043502">
    <property type="entry name" value="DNA/RNA_pol_sf"/>
</dbReference>
<dbReference type="InterPro" id="IPR006172">
    <property type="entry name" value="DNA-dir_DNA_pol_B"/>
</dbReference>
<evidence type="ECO:0000256" key="3">
    <source>
        <dbReference type="ARBA" id="ARBA00022695"/>
    </source>
</evidence>
<reference evidence="10 11" key="1">
    <citation type="submission" date="2018-09" db="EMBL/GenBank/DDBJ databases">
        <title>Metagenome Assembled Genomes from an Advanced Water Purification Facility.</title>
        <authorList>
            <person name="Stamps B.W."/>
            <person name="Spear J.R."/>
        </authorList>
    </citation>
    <scope>NUCLEOTIDE SEQUENCE [LARGE SCALE GENOMIC DNA]</scope>
    <source>
        <strain evidence="10">Bin_63_2</strain>
    </source>
</reference>
<dbReference type="GO" id="GO:0003887">
    <property type="term" value="F:DNA-directed DNA polymerase activity"/>
    <property type="evidence" value="ECO:0007669"/>
    <property type="project" value="UniProtKB-KW"/>
</dbReference>
<evidence type="ECO:0000256" key="4">
    <source>
        <dbReference type="ARBA" id="ARBA00022932"/>
    </source>
</evidence>
<dbReference type="InterPro" id="IPR042087">
    <property type="entry name" value="DNA_pol_B_thumb"/>
</dbReference>
<gene>
    <name evidence="10" type="ORF">E6Q11_04700</name>
</gene>
<dbReference type="Gene3D" id="3.90.1600.10">
    <property type="entry name" value="Palm domain of DNA polymerase"/>
    <property type="match status" value="1"/>
</dbReference>
<proteinExistence type="inferred from homology"/>
<dbReference type="GO" id="GO:0006297">
    <property type="term" value="P:nucleotide-excision repair, DNA gap filling"/>
    <property type="evidence" value="ECO:0007669"/>
    <property type="project" value="TreeGrafter"/>
</dbReference>
<dbReference type="InterPro" id="IPR017964">
    <property type="entry name" value="DNA-dir_DNA_pol_B_CS"/>
</dbReference>
<evidence type="ECO:0000259" key="9">
    <source>
        <dbReference type="Pfam" id="PF03104"/>
    </source>
</evidence>
<dbReference type="GO" id="GO:0008296">
    <property type="term" value="F:3'-5'-DNA exonuclease activity"/>
    <property type="evidence" value="ECO:0007669"/>
    <property type="project" value="TreeGrafter"/>
</dbReference>
<comment type="catalytic activity">
    <reaction evidence="6 7">
        <text>DNA(n) + a 2'-deoxyribonucleoside 5'-triphosphate = DNA(n+1) + diphosphate</text>
        <dbReference type="Rhea" id="RHEA:22508"/>
        <dbReference type="Rhea" id="RHEA-COMP:17339"/>
        <dbReference type="Rhea" id="RHEA-COMP:17340"/>
        <dbReference type="ChEBI" id="CHEBI:33019"/>
        <dbReference type="ChEBI" id="CHEBI:61560"/>
        <dbReference type="ChEBI" id="CHEBI:173112"/>
        <dbReference type="EC" id="2.7.7.7"/>
    </reaction>
</comment>
<dbReference type="PANTHER" id="PTHR10322">
    <property type="entry name" value="DNA POLYMERASE CATALYTIC SUBUNIT"/>
    <property type="match status" value="1"/>
</dbReference>
<dbReference type="GO" id="GO:0045004">
    <property type="term" value="P:DNA replication proofreading"/>
    <property type="evidence" value="ECO:0007669"/>
    <property type="project" value="TreeGrafter"/>
</dbReference>
<comment type="similarity">
    <text evidence="1 7">Belongs to the DNA polymerase type-B family.</text>
</comment>
<dbReference type="InterPro" id="IPR050240">
    <property type="entry name" value="DNA_pol_type-B"/>
</dbReference>
<dbReference type="EMBL" id="SSDS01000073">
    <property type="protein sequence ID" value="TXG76426.1"/>
    <property type="molecule type" value="Genomic_DNA"/>
</dbReference>
<keyword evidence="3 7" id="KW-0548">Nucleotidyltransferase</keyword>
<evidence type="ECO:0000256" key="7">
    <source>
        <dbReference type="RuleBase" id="RU000442"/>
    </source>
</evidence>
<dbReference type="Pfam" id="PF00136">
    <property type="entry name" value="DNA_pol_B"/>
    <property type="match status" value="1"/>
</dbReference>
<dbReference type="Gene3D" id="1.10.287.690">
    <property type="entry name" value="Helix hairpin bin"/>
    <property type="match status" value="1"/>
</dbReference>
<keyword evidence="5 7" id="KW-0238">DNA-binding</keyword>
<dbReference type="InterPro" id="IPR006134">
    <property type="entry name" value="DNA-dir_DNA_pol_B_multi_dom"/>
</dbReference>